<protein>
    <submittedName>
        <fullName evidence="1">Uncharacterized protein</fullName>
    </submittedName>
</protein>
<sequence>MEVEVTVKGIIVFDEAGVYGEYEEVEIETKAVWIPGFGLLVNANIGIGGHYPLLHCAGFDSTTHAEAVRTAVAYSDAVIHHLTKHEAMVKTIDTYMSAKKAFYAQGGTNAKLEGAFLDSQEPLDQVWATFTFTPEAYE</sequence>
<dbReference type="STRING" id="316274.Haur_0533"/>
<name>A9AVA3_HERA2</name>
<dbReference type="AlphaFoldDB" id="A9AVA3"/>
<dbReference type="Proteomes" id="UP000000787">
    <property type="component" value="Chromosome"/>
</dbReference>
<dbReference type="KEGG" id="hau:Haur_0533"/>
<evidence type="ECO:0000313" key="2">
    <source>
        <dbReference type="Proteomes" id="UP000000787"/>
    </source>
</evidence>
<dbReference type="HOGENOM" id="CLU_1852448_0_0_0"/>
<dbReference type="BioCyc" id="HAUR316274:GHYA-542-MONOMER"/>
<dbReference type="InParanoid" id="A9AVA3"/>
<evidence type="ECO:0000313" key="1">
    <source>
        <dbReference type="EMBL" id="ABX03181.1"/>
    </source>
</evidence>
<reference evidence="1 2" key="1">
    <citation type="journal article" date="2011" name="Stand. Genomic Sci.">
        <title>Complete genome sequence of the filamentous gliding predatory bacterium Herpetosiphon aurantiacus type strain (114-95(T)).</title>
        <authorList>
            <person name="Kiss H."/>
            <person name="Nett M."/>
            <person name="Domin N."/>
            <person name="Martin K."/>
            <person name="Maresca J.A."/>
            <person name="Copeland A."/>
            <person name="Lapidus A."/>
            <person name="Lucas S."/>
            <person name="Berry K.W."/>
            <person name="Glavina Del Rio T."/>
            <person name="Dalin E."/>
            <person name="Tice H."/>
            <person name="Pitluck S."/>
            <person name="Richardson P."/>
            <person name="Bruce D."/>
            <person name="Goodwin L."/>
            <person name="Han C."/>
            <person name="Detter J.C."/>
            <person name="Schmutz J."/>
            <person name="Brettin T."/>
            <person name="Land M."/>
            <person name="Hauser L."/>
            <person name="Kyrpides N.C."/>
            <person name="Ivanova N."/>
            <person name="Goker M."/>
            <person name="Woyke T."/>
            <person name="Klenk H.P."/>
            <person name="Bryant D.A."/>
        </authorList>
    </citation>
    <scope>NUCLEOTIDE SEQUENCE [LARGE SCALE GENOMIC DNA]</scope>
    <source>
        <strain evidence="2">ATCC 23779 / DSM 785 / 114-95</strain>
    </source>
</reference>
<gene>
    <name evidence="1" type="ordered locus">Haur_0533</name>
</gene>
<keyword evidence="2" id="KW-1185">Reference proteome</keyword>
<proteinExistence type="predicted"/>
<dbReference type="EMBL" id="CP000875">
    <property type="protein sequence ID" value="ABX03181.1"/>
    <property type="molecule type" value="Genomic_DNA"/>
</dbReference>
<organism evidence="1 2">
    <name type="scientific">Herpetosiphon aurantiacus (strain ATCC 23779 / DSM 785 / 114-95)</name>
    <dbReference type="NCBI Taxonomy" id="316274"/>
    <lineage>
        <taxon>Bacteria</taxon>
        <taxon>Bacillati</taxon>
        <taxon>Chloroflexota</taxon>
        <taxon>Chloroflexia</taxon>
        <taxon>Herpetosiphonales</taxon>
        <taxon>Herpetosiphonaceae</taxon>
        <taxon>Herpetosiphon</taxon>
    </lineage>
</organism>
<accession>A9AVA3</accession>